<dbReference type="SUPFAM" id="SSF57889">
    <property type="entry name" value="Cysteine-rich domain"/>
    <property type="match status" value="1"/>
</dbReference>
<evidence type="ECO:0000256" key="1">
    <source>
        <dbReference type="ARBA" id="ARBA00022723"/>
    </source>
</evidence>
<proteinExistence type="predicted"/>
<dbReference type="CDD" id="cd20804">
    <property type="entry name" value="C1_DGKtheta_typeV_rpt2"/>
    <property type="match status" value="1"/>
</dbReference>
<dbReference type="WBParaSite" id="ASIM_0000455501-mRNA-1">
    <property type="protein sequence ID" value="ASIM_0000455501-mRNA-1"/>
    <property type="gene ID" value="ASIM_0000455501"/>
</dbReference>
<keyword evidence="2" id="KW-0862">Zinc</keyword>
<dbReference type="PROSITE" id="PS50081">
    <property type="entry name" value="ZF_DAG_PE_2"/>
    <property type="match status" value="1"/>
</dbReference>
<accession>A0A0M3JAD5</accession>
<dbReference type="InterPro" id="IPR002219">
    <property type="entry name" value="PKC_DAG/PE"/>
</dbReference>
<name>A0A0M3JAD5_ANISI</name>
<evidence type="ECO:0000256" key="2">
    <source>
        <dbReference type="ARBA" id="ARBA00022833"/>
    </source>
</evidence>
<keyword evidence="5" id="KW-1185">Reference proteome</keyword>
<evidence type="ECO:0000313" key="5">
    <source>
        <dbReference type="Proteomes" id="UP000267096"/>
    </source>
</evidence>
<evidence type="ECO:0000313" key="6">
    <source>
        <dbReference type="WBParaSite" id="ASIM_0000455501-mRNA-1"/>
    </source>
</evidence>
<sequence>MSRSMPQNSRIILQWCCVTIDQSKLMAADLNHWHLNHFNPVAHTWSEPSHIKRRFCCVCRKRTDDTLTVECEVCEYYVHVDCQDLAVSDCKEAATFVPNVDKVIFVIQF</sequence>
<dbReference type="OrthoDB" id="242257at2759"/>
<reference evidence="6" key="1">
    <citation type="submission" date="2017-02" db="UniProtKB">
        <authorList>
            <consortium name="WormBaseParasite"/>
        </authorList>
    </citation>
    <scope>IDENTIFICATION</scope>
</reference>
<dbReference type="Pfam" id="PF00130">
    <property type="entry name" value="C1_1"/>
    <property type="match status" value="1"/>
</dbReference>
<evidence type="ECO:0000259" key="3">
    <source>
        <dbReference type="PROSITE" id="PS50081"/>
    </source>
</evidence>
<keyword evidence="1" id="KW-0479">Metal-binding</keyword>
<dbReference type="EMBL" id="UYRR01007535">
    <property type="protein sequence ID" value="VDK23701.1"/>
    <property type="molecule type" value="Genomic_DNA"/>
</dbReference>
<reference evidence="4 5" key="2">
    <citation type="submission" date="2018-11" db="EMBL/GenBank/DDBJ databases">
        <authorList>
            <consortium name="Pathogen Informatics"/>
        </authorList>
    </citation>
    <scope>NUCLEOTIDE SEQUENCE [LARGE SCALE GENOMIC DNA]</scope>
</reference>
<evidence type="ECO:0000313" key="4">
    <source>
        <dbReference type="EMBL" id="VDK23701.1"/>
    </source>
</evidence>
<dbReference type="InterPro" id="IPR046349">
    <property type="entry name" value="C1-like_sf"/>
</dbReference>
<organism evidence="6">
    <name type="scientific">Anisakis simplex</name>
    <name type="common">Herring worm</name>
    <dbReference type="NCBI Taxonomy" id="6269"/>
    <lineage>
        <taxon>Eukaryota</taxon>
        <taxon>Metazoa</taxon>
        <taxon>Ecdysozoa</taxon>
        <taxon>Nematoda</taxon>
        <taxon>Chromadorea</taxon>
        <taxon>Rhabditida</taxon>
        <taxon>Spirurina</taxon>
        <taxon>Ascaridomorpha</taxon>
        <taxon>Ascaridoidea</taxon>
        <taxon>Anisakidae</taxon>
        <taxon>Anisakis</taxon>
        <taxon>Anisakis simplex complex</taxon>
    </lineage>
</organism>
<protein>
    <submittedName>
        <fullName evidence="6">Diacylglycerol kinase theta (inferred by orthology to a human protein)</fullName>
    </submittedName>
</protein>
<dbReference type="GO" id="GO:0046872">
    <property type="term" value="F:metal ion binding"/>
    <property type="evidence" value="ECO:0007669"/>
    <property type="project" value="UniProtKB-KW"/>
</dbReference>
<dbReference type="Gene3D" id="3.30.60.20">
    <property type="match status" value="1"/>
</dbReference>
<dbReference type="SMART" id="SM00109">
    <property type="entry name" value="C1"/>
    <property type="match status" value="1"/>
</dbReference>
<dbReference type="Proteomes" id="UP000267096">
    <property type="component" value="Unassembled WGS sequence"/>
</dbReference>
<gene>
    <name evidence="4" type="ORF">ASIM_LOCUS4365</name>
</gene>
<feature type="domain" description="Phorbol-ester/DAG-type" evidence="3">
    <location>
        <begin position="42"/>
        <end position="90"/>
    </location>
</feature>
<dbReference type="AlphaFoldDB" id="A0A0M3JAD5"/>